<name>A0A150H0M2_GONPE</name>
<dbReference type="Proteomes" id="UP000075714">
    <property type="component" value="Unassembled WGS sequence"/>
</dbReference>
<evidence type="ECO:0000313" key="3">
    <source>
        <dbReference type="Proteomes" id="UP000075714"/>
    </source>
</evidence>
<feature type="region of interest" description="Disordered" evidence="1">
    <location>
        <begin position="324"/>
        <end position="345"/>
    </location>
</feature>
<protein>
    <submittedName>
        <fullName evidence="2">Uncharacterized protein</fullName>
    </submittedName>
</protein>
<evidence type="ECO:0000313" key="2">
    <source>
        <dbReference type="EMBL" id="KXZ55584.1"/>
    </source>
</evidence>
<organism evidence="2 3">
    <name type="scientific">Gonium pectorale</name>
    <name type="common">Green alga</name>
    <dbReference type="NCBI Taxonomy" id="33097"/>
    <lineage>
        <taxon>Eukaryota</taxon>
        <taxon>Viridiplantae</taxon>
        <taxon>Chlorophyta</taxon>
        <taxon>core chlorophytes</taxon>
        <taxon>Chlorophyceae</taxon>
        <taxon>CS clade</taxon>
        <taxon>Chlamydomonadales</taxon>
        <taxon>Volvocaceae</taxon>
        <taxon>Gonium</taxon>
    </lineage>
</organism>
<dbReference type="EMBL" id="LSYV01000003">
    <property type="protein sequence ID" value="KXZ55584.1"/>
    <property type="molecule type" value="Genomic_DNA"/>
</dbReference>
<comment type="caution">
    <text evidence="2">The sequence shown here is derived from an EMBL/GenBank/DDBJ whole genome shotgun (WGS) entry which is preliminary data.</text>
</comment>
<accession>A0A150H0M2</accession>
<gene>
    <name evidence="2" type="ORF">GPECTOR_2g1134</name>
</gene>
<proteinExistence type="predicted"/>
<evidence type="ECO:0000256" key="1">
    <source>
        <dbReference type="SAM" id="MobiDB-lite"/>
    </source>
</evidence>
<keyword evidence="3" id="KW-1185">Reference proteome</keyword>
<reference evidence="3" key="1">
    <citation type="journal article" date="2016" name="Nat. Commun.">
        <title>The Gonium pectorale genome demonstrates co-option of cell cycle regulation during the evolution of multicellularity.</title>
        <authorList>
            <person name="Hanschen E.R."/>
            <person name="Marriage T.N."/>
            <person name="Ferris P.J."/>
            <person name="Hamaji T."/>
            <person name="Toyoda A."/>
            <person name="Fujiyama A."/>
            <person name="Neme R."/>
            <person name="Noguchi H."/>
            <person name="Minakuchi Y."/>
            <person name="Suzuki M."/>
            <person name="Kawai-Toyooka H."/>
            <person name="Smith D.R."/>
            <person name="Sparks H."/>
            <person name="Anderson J."/>
            <person name="Bakaric R."/>
            <person name="Luria V."/>
            <person name="Karger A."/>
            <person name="Kirschner M.W."/>
            <person name="Durand P.M."/>
            <person name="Michod R.E."/>
            <person name="Nozaki H."/>
            <person name="Olson B.J."/>
        </authorList>
    </citation>
    <scope>NUCLEOTIDE SEQUENCE [LARGE SCALE GENOMIC DNA]</scope>
    <source>
        <strain evidence="3">NIES-2863</strain>
    </source>
</reference>
<feature type="region of interest" description="Disordered" evidence="1">
    <location>
        <begin position="60"/>
        <end position="88"/>
    </location>
</feature>
<sequence>MGDVARMTVTAFRDNLRNNGGSPLTLAQIQSSVQGMMRGTGRAGWQIAAELEALLPKVKPMSGEMPKPQARTAGCSDGKGNATGLKKHSRRVNDVVNVLVELGHVREAGHGARKRFTWAGCSAWLSLVGQARLQGGQARLQGGQARLQGGQARLQGGQARLQGDQPQVDDFASVRSGSGDIGSSPWHPSDMQWEPDRPFADRSASDPWCIVAANAAAASFAAGISAGAGIGHGGVPSLHDGTEVEDPSGMALHHAVCATSEETSAVSAAAITAAIMQGLQPPTPSTVAAAPPHFETGPGLSRLCSGMVQVVQPNDHVVQHQLVQPQLEQGKRRNDAPEQGANPAKLARQPVTGTRPALQLPNQPLLHSLMATGMQGAQQGQPYCAQAQAHASPCDALQPYYPPGWPQRHDGPLQPCGTPVAGTATLPAAASYALTSEPLQPPPLQQLHLSFNELKIEQQHQIVQRQAHLYAGNGSVQAPLGGGGHSPPAGAAYQEGVALPAADYSGNVCASVSGGGGVTSWAHPSASAQQQQQFLPQQFLPQQFLPQQFLPQQFLPQPHQLQPHQQHQQPLQQQACMGQLGLYI</sequence>
<dbReference type="AlphaFoldDB" id="A0A150H0M2"/>